<reference evidence="2 3" key="1">
    <citation type="submission" date="2017-06" db="EMBL/GenBank/DDBJ databases">
        <title>Genome sequencing of cyanobaciteial culture collection at National Institute for Environmental Studies (NIES).</title>
        <authorList>
            <person name="Hirose Y."/>
            <person name="Shimura Y."/>
            <person name="Fujisawa T."/>
            <person name="Nakamura Y."/>
            <person name="Kawachi M."/>
        </authorList>
    </citation>
    <scope>NUCLEOTIDE SEQUENCE [LARGE SCALE GENOMIC DNA]</scope>
    <source>
        <strain evidence="2 3">NIES-806</strain>
    </source>
</reference>
<evidence type="ECO:0000256" key="1">
    <source>
        <dbReference type="SAM" id="Phobius"/>
    </source>
</evidence>
<dbReference type="RefSeq" id="WP_096667850.1">
    <property type="nucleotide sequence ID" value="NZ_AP018316.1"/>
</dbReference>
<dbReference type="Proteomes" id="UP000218702">
    <property type="component" value="Chromosome"/>
</dbReference>
<protein>
    <submittedName>
        <fullName evidence="2">Uncharacterized protein</fullName>
    </submittedName>
</protein>
<feature type="transmembrane region" description="Helical" evidence="1">
    <location>
        <begin position="75"/>
        <end position="101"/>
    </location>
</feature>
<sequence length="383" mass="42668">MRIYLYILAGITSALIGWNIGQFFLTDLGLFKQFPEITLFPCIAVSLAFGMVMNEIFISNPTRPKRSFQTAQKPLLIALGLGILSGLIAGIMSQILFLPIIRVPTPIVRTLGWLLIGSSVGIAEGLSWRWYSMEAGSKKRFQQRLKTSIIAASGASFAAAIIFEIIRLMLGTMPAEFKGIEDPIGFSILGLLLGGVFSLTNSPSYLAALRAGSGFEYREIKPEIKPDINPEIKDHVQDSELSTDSLTDSPTLNQSYPYINKSVLSFVTLHDSLNEDEIEEGLSISLPGNQTITIGSRVDNTISIPGLPPHVADIQLQNRTTLLIPDKQFFHTIEINSVRIKSRKIIPLKHNYVLTFYTINGDDINEEKYYRFVYYNRFLDPQA</sequence>
<keyword evidence="1" id="KW-0812">Transmembrane</keyword>
<name>A0A1Z4V4E6_9CYAN</name>
<feature type="transmembrane region" description="Helical" evidence="1">
    <location>
        <begin position="5"/>
        <end position="25"/>
    </location>
</feature>
<keyword evidence="1" id="KW-1133">Transmembrane helix</keyword>
<accession>A0A1Z4V4E6</accession>
<evidence type="ECO:0000313" key="3">
    <source>
        <dbReference type="Proteomes" id="UP000218702"/>
    </source>
</evidence>
<feature type="transmembrane region" description="Helical" evidence="1">
    <location>
        <begin position="107"/>
        <end position="128"/>
    </location>
</feature>
<proteinExistence type="predicted"/>
<feature type="transmembrane region" description="Helical" evidence="1">
    <location>
        <begin position="149"/>
        <end position="171"/>
    </location>
</feature>
<feature type="transmembrane region" description="Helical" evidence="1">
    <location>
        <begin position="183"/>
        <end position="200"/>
    </location>
</feature>
<organism evidence="2 3">
    <name type="scientific">Dolichospermum compactum NIES-806</name>
    <dbReference type="NCBI Taxonomy" id="1973481"/>
    <lineage>
        <taxon>Bacteria</taxon>
        <taxon>Bacillati</taxon>
        <taxon>Cyanobacteriota</taxon>
        <taxon>Cyanophyceae</taxon>
        <taxon>Nostocales</taxon>
        <taxon>Aphanizomenonaceae</taxon>
        <taxon>Dolichospermum</taxon>
        <taxon>Dolichospermum compactum</taxon>
    </lineage>
</organism>
<dbReference type="AlphaFoldDB" id="A0A1Z4V4E6"/>
<keyword evidence="1" id="KW-0472">Membrane</keyword>
<feature type="transmembrane region" description="Helical" evidence="1">
    <location>
        <begin position="37"/>
        <end position="54"/>
    </location>
</feature>
<dbReference type="KEGG" id="dcm:NIES806_26080"/>
<evidence type="ECO:0000313" key="2">
    <source>
        <dbReference type="EMBL" id="BAZ86396.1"/>
    </source>
</evidence>
<dbReference type="OrthoDB" id="573542at2"/>
<keyword evidence="3" id="KW-1185">Reference proteome</keyword>
<dbReference type="EMBL" id="AP018316">
    <property type="protein sequence ID" value="BAZ86396.1"/>
    <property type="molecule type" value="Genomic_DNA"/>
</dbReference>
<gene>
    <name evidence="2" type="ORF">NIES806_26080</name>
</gene>